<comment type="caution">
    <text evidence="1">The sequence shown here is derived from an EMBL/GenBank/DDBJ whole genome shotgun (WGS) entry which is preliminary data.</text>
</comment>
<proteinExistence type="predicted"/>
<accession>G2W9I4</accession>
<dbReference type="EMBL" id="DG000038">
    <property type="protein sequence ID" value="GAA21727.1"/>
    <property type="molecule type" value="Genomic_DNA"/>
</dbReference>
<dbReference type="HOGENOM" id="CLU_3406605_0_0_1"/>
<protein>
    <submittedName>
        <fullName evidence="1">K7_00473p</fullName>
    </submittedName>
</protein>
<dbReference type="Proteomes" id="UP000001608">
    <property type="component" value="Chromosome 2"/>
</dbReference>
<organism evidence="1 2">
    <name type="scientific">Saccharomyces cerevisiae (strain Kyokai no. 7 / NBRC 101557)</name>
    <name type="common">Baker's yeast</name>
    <dbReference type="NCBI Taxonomy" id="721032"/>
    <lineage>
        <taxon>Eukaryota</taxon>
        <taxon>Fungi</taxon>
        <taxon>Dikarya</taxon>
        <taxon>Ascomycota</taxon>
        <taxon>Saccharomycotina</taxon>
        <taxon>Saccharomycetes</taxon>
        <taxon>Saccharomycetales</taxon>
        <taxon>Saccharomycetaceae</taxon>
        <taxon>Saccharomyces</taxon>
    </lineage>
</organism>
<evidence type="ECO:0000313" key="2">
    <source>
        <dbReference type="Proteomes" id="UP000001608"/>
    </source>
</evidence>
<name>G2W9I4_YEASK</name>
<dbReference type="AlphaFoldDB" id="G2W9I4"/>
<sequence length="30" mass="3324">MNIILVSLDCELQKLALKLSKKTSGTHTTH</sequence>
<reference evidence="1 2" key="1">
    <citation type="journal article" date="2011" name="DNA Res.">
        <title>Whole-genome sequencing of sake yeast Saccharomyces cerevisiae Kyokai no. 7.</title>
        <authorList>
            <person name="Akao T."/>
            <person name="Yashiro I."/>
            <person name="Hosoyama A."/>
            <person name="Kitagaki H."/>
            <person name="Horikawa H."/>
            <person name="Watanabe D."/>
            <person name="Akada R."/>
            <person name="Ando Y."/>
            <person name="Harashima S."/>
            <person name="Inoue T."/>
            <person name="Inoue Y."/>
            <person name="Kajiwara S."/>
            <person name="Kitamoto K."/>
            <person name="Kitamoto N."/>
            <person name="Kobayashi O."/>
            <person name="Kuhara S."/>
            <person name="Masubuchi T."/>
            <person name="Mizoguchi H."/>
            <person name="Nakao Y."/>
            <person name="Nakazato A."/>
            <person name="Namise M."/>
            <person name="Oba T."/>
            <person name="Ogata T."/>
            <person name="Ohta A."/>
            <person name="Sato M."/>
            <person name="Shibasaki S."/>
            <person name="Takatsume Y."/>
            <person name="Tanimoto S."/>
            <person name="Tsuboi H."/>
            <person name="Nishimura A."/>
            <person name="Yoda K."/>
            <person name="Ishikawa T."/>
            <person name="Iwashita K."/>
            <person name="Fujita N."/>
            <person name="Shimoi H."/>
        </authorList>
    </citation>
    <scope>NUCLEOTIDE SEQUENCE [LARGE SCALE GENOMIC DNA]</scope>
    <source>
        <strain evidence="2">Kyokai no. 7 / NBRC 101557</strain>
    </source>
</reference>
<evidence type="ECO:0000313" key="1">
    <source>
        <dbReference type="EMBL" id="GAA21727.1"/>
    </source>
</evidence>
<gene>
    <name evidence="1" type="primary">K7_00473</name>
    <name evidence="1" type="ORF">SYK7_004731</name>
</gene>